<dbReference type="Pfam" id="PF13690">
    <property type="entry name" value="CheX"/>
    <property type="match status" value="1"/>
</dbReference>
<dbReference type="GO" id="GO:0006935">
    <property type="term" value="P:chemotaxis"/>
    <property type="evidence" value="ECO:0007669"/>
    <property type="project" value="UniProtKB-KW"/>
</dbReference>
<dbReference type="RefSeq" id="WP_371674856.1">
    <property type="nucleotide sequence ID" value="NZ_AP023213.1"/>
</dbReference>
<name>A0A6S6MAY0_9BACT</name>
<dbReference type="PANTHER" id="PTHR39452:SF1">
    <property type="entry name" value="CHEY-P PHOSPHATASE CHEX"/>
    <property type="match status" value="1"/>
</dbReference>
<dbReference type="CDD" id="cd17906">
    <property type="entry name" value="CheX"/>
    <property type="match status" value="1"/>
</dbReference>
<gene>
    <name evidence="3" type="ORF">GEOBRER4_n3881</name>
</gene>
<dbReference type="SUPFAM" id="SSF103039">
    <property type="entry name" value="CheC-like"/>
    <property type="match status" value="1"/>
</dbReference>
<dbReference type="KEGG" id="gbn:GEOBRER4_37360"/>
<dbReference type="InterPro" id="IPR028051">
    <property type="entry name" value="CheX-like_dom"/>
</dbReference>
<organism evidence="3 4">
    <name type="scientific">Citrifermentans bremense</name>
    <dbReference type="NCBI Taxonomy" id="60035"/>
    <lineage>
        <taxon>Bacteria</taxon>
        <taxon>Pseudomonadati</taxon>
        <taxon>Thermodesulfobacteriota</taxon>
        <taxon>Desulfuromonadia</taxon>
        <taxon>Geobacterales</taxon>
        <taxon>Geobacteraceae</taxon>
        <taxon>Citrifermentans</taxon>
    </lineage>
</organism>
<dbReference type="PANTHER" id="PTHR39452">
    <property type="entry name" value="CHEY-P PHOSPHATASE CHEX"/>
    <property type="match status" value="1"/>
</dbReference>
<evidence type="ECO:0000313" key="3">
    <source>
        <dbReference type="EMBL" id="BCG48986.1"/>
    </source>
</evidence>
<keyword evidence="4" id="KW-1185">Reference proteome</keyword>
<evidence type="ECO:0000256" key="1">
    <source>
        <dbReference type="ARBA" id="ARBA00022500"/>
    </source>
</evidence>
<evidence type="ECO:0000259" key="2">
    <source>
        <dbReference type="Pfam" id="PF13690"/>
    </source>
</evidence>
<dbReference type="AlphaFoldDB" id="A0A6S6MAY0"/>
<evidence type="ECO:0000313" key="4">
    <source>
        <dbReference type="Proteomes" id="UP000515472"/>
    </source>
</evidence>
<accession>A0A6S6MAY0</accession>
<dbReference type="EMBL" id="AP023213">
    <property type="protein sequence ID" value="BCG48986.1"/>
    <property type="molecule type" value="Genomic_DNA"/>
</dbReference>
<sequence length="169" mass="18282">MMSLNQEIAHATHLEEADLASYVINATKEVFDTMVMMALEDSYPLKEPVTAFHCSVTGMVGLAGTYTGILSIHCPQSFALRITSNMLGMDVEEVGEDVNDALGEIANMLGGYVKQILSKGGLDINLSIPTVISGEDYTVNSMADSDCVIIPFTNEGDRFLVGLKLRKEV</sequence>
<dbReference type="Gene3D" id="3.40.1550.10">
    <property type="entry name" value="CheC-like"/>
    <property type="match status" value="1"/>
</dbReference>
<keyword evidence="1" id="KW-0145">Chemotaxis</keyword>
<proteinExistence type="predicted"/>
<dbReference type="InterPro" id="IPR038756">
    <property type="entry name" value="CheX-like"/>
</dbReference>
<feature type="domain" description="Chemotaxis phosphatase CheX-like" evidence="2">
    <location>
        <begin position="56"/>
        <end position="153"/>
    </location>
</feature>
<dbReference type="Proteomes" id="UP000515472">
    <property type="component" value="Chromosome"/>
</dbReference>
<dbReference type="InterPro" id="IPR028976">
    <property type="entry name" value="CheC-like_sf"/>
</dbReference>
<protein>
    <submittedName>
        <fullName evidence="3">Chemotaxis protein CheX</fullName>
    </submittedName>
</protein>
<reference evidence="3 4" key="1">
    <citation type="submission" date="2020-06" db="EMBL/GenBank/DDBJ databases">
        <title>Interaction of electrochemicaly active bacteria, Geobacter bremensis R4 on different carbon anode.</title>
        <authorList>
            <person name="Meng L."/>
            <person name="Yoshida N."/>
        </authorList>
    </citation>
    <scope>NUCLEOTIDE SEQUENCE [LARGE SCALE GENOMIC DNA]</scope>
    <source>
        <strain evidence="3 4">R4</strain>
    </source>
</reference>